<dbReference type="EMBL" id="FMSP01000005">
    <property type="protein sequence ID" value="SCV70182.1"/>
    <property type="molecule type" value="Genomic_DNA"/>
</dbReference>
<dbReference type="SUPFAM" id="SSF51735">
    <property type="entry name" value="NAD(P)-binding Rossmann-fold domains"/>
    <property type="match status" value="1"/>
</dbReference>
<dbReference type="InterPro" id="IPR008030">
    <property type="entry name" value="NmrA-like"/>
</dbReference>
<reference evidence="5" key="1">
    <citation type="submission" date="2016-09" db="EMBL/GenBank/DDBJ databases">
        <authorList>
            <person name="Jeantristanb JTB J.-T."/>
            <person name="Ricardo R."/>
        </authorList>
    </citation>
    <scope>NUCLEOTIDE SEQUENCE [LARGE SCALE GENOMIC DNA]</scope>
</reference>
<keyword evidence="5" id="KW-1185">Reference proteome</keyword>
<sequence>MSSTYKNIVVAGAGNVGGLIVEELVKNPAFNVTVLSRTSDRDIRGATIKAVGDYDNLEVLVSALQGADVVINTLNGGFGADPKRNLVHAAAQVGVKLYVPSEFGLPQESLDDPTSFNYHKIATRKVLKELNIPHTLVFTGPFPEICITPIFGFDFANGKAHFVGDGNSAVLADQDTYSLNSQISWTTRRDIARFVAHALAHFKPSQLENKALRIEGTRATSRDVVSMYERTHPGKHIAITTESEDEAKEFIKSNPGMMGGLKYLTMLFGQGEALLTSAEGSELSNRDWPEWNPTSLEDVIKTLD</sequence>
<name>A0A238F8I6_9BASI</name>
<protein>
    <submittedName>
        <fullName evidence="4">BQ2448_1576 protein</fullName>
    </submittedName>
</protein>
<organism evidence="4 5">
    <name type="scientific">Microbotryum intermedium</name>
    <dbReference type="NCBI Taxonomy" id="269621"/>
    <lineage>
        <taxon>Eukaryota</taxon>
        <taxon>Fungi</taxon>
        <taxon>Dikarya</taxon>
        <taxon>Basidiomycota</taxon>
        <taxon>Pucciniomycotina</taxon>
        <taxon>Microbotryomycetes</taxon>
        <taxon>Microbotryales</taxon>
        <taxon>Microbotryaceae</taxon>
        <taxon>Microbotryum</taxon>
    </lineage>
</organism>
<proteinExistence type="predicted"/>
<dbReference type="OrthoDB" id="9974981at2759"/>
<dbReference type="PANTHER" id="PTHR47706">
    <property type="entry name" value="NMRA-LIKE FAMILY PROTEIN"/>
    <property type="match status" value="1"/>
</dbReference>
<accession>A0A238F8I6</accession>
<dbReference type="InterPro" id="IPR036291">
    <property type="entry name" value="NAD(P)-bd_dom_sf"/>
</dbReference>
<keyword evidence="2" id="KW-0560">Oxidoreductase</keyword>
<dbReference type="AlphaFoldDB" id="A0A238F8I6"/>
<dbReference type="Pfam" id="PF05368">
    <property type="entry name" value="NmrA"/>
    <property type="match status" value="1"/>
</dbReference>
<feature type="domain" description="NmrA-like" evidence="3">
    <location>
        <begin position="8"/>
        <end position="270"/>
    </location>
</feature>
<dbReference type="Gene3D" id="3.90.25.10">
    <property type="entry name" value="UDP-galactose 4-epimerase, domain 1"/>
    <property type="match status" value="1"/>
</dbReference>
<gene>
    <name evidence="4" type="ORF">BQ2448_1576</name>
</gene>
<evidence type="ECO:0000256" key="1">
    <source>
        <dbReference type="ARBA" id="ARBA00022857"/>
    </source>
</evidence>
<dbReference type="STRING" id="269621.A0A238F8I6"/>
<evidence type="ECO:0000259" key="3">
    <source>
        <dbReference type="Pfam" id="PF05368"/>
    </source>
</evidence>
<dbReference type="Gene3D" id="3.40.50.720">
    <property type="entry name" value="NAD(P)-binding Rossmann-like Domain"/>
    <property type="match status" value="1"/>
</dbReference>
<evidence type="ECO:0000313" key="4">
    <source>
        <dbReference type="EMBL" id="SCV70182.1"/>
    </source>
</evidence>
<dbReference type="PANTHER" id="PTHR47706:SF9">
    <property type="entry name" value="NMRA-LIKE DOMAIN-CONTAINING PROTEIN-RELATED"/>
    <property type="match status" value="1"/>
</dbReference>
<dbReference type="Proteomes" id="UP000198372">
    <property type="component" value="Unassembled WGS sequence"/>
</dbReference>
<dbReference type="InterPro" id="IPR051609">
    <property type="entry name" value="NmrA/Isoflavone_reductase-like"/>
</dbReference>
<keyword evidence="1" id="KW-0521">NADP</keyword>
<evidence type="ECO:0000313" key="5">
    <source>
        <dbReference type="Proteomes" id="UP000198372"/>
    </source>
</evidence>
<evidence type="ECO:0000256" key="2">
    <source>
        <dbReference type="ARBA" id="ARBA00023002"/>
    </source>
</evidence>
<dbReference type="GO" id="GO:0016491">
    <property type="term" value="F:oxidoreductase activity"/>
    <property type="evidence" value="ECO:0007669"/>
    <property type="project" value="UniProtKB-KW"/>
</dbReference>